<evidence type="ECO:0000313" key="1">
    <source>
        <dbReference type="EMBL" id="MCW0342802.1"/>
    </source>
</evidence>
<proteinExistence type="predicted"/>
<dbReference type="AlphaFoldDB" id="A0AAJ1CWG6"/>
<protein>
    <submittedName>
        <fullName evidence="1">Uncharacterized protein</fullName>
    </submittedName>
</protein>
<comment type="caution">
    <text evidence="1">The sequence shown here is derived from an EMBL/GenBank/DDBJ whole genome shotgun (WGS) entry which is preliminary data.</text>
</comment>
<reference evidence="1" key="1">
    <citation type="submission" date="2022-06" db="EMBL/GenBank/DDBJ databases">
        <title>Dynamics of rice microbiomes reveals core vertical transmitted seed endophytes.</title>
        <authorList>
            <person name="Liao K."/>
            <person name="Zhang X."/>
        </authorList>
    </citation>
    <scope>NUCLEOTIDE SEQUENCE</scope>
    <source>
        <strain evidence="1">JT1-17</strain>
    </source>
</reference>
<gene>
    <name evidence="1" type="ORF">NB703_000895</name>
</gene>
<name>A0AAJ1CWG6_PANAN</name>
<dbReference type="Proteomes" id="UP001208888">
    <property type="component" value="Unassembled WGS sequence"/>
</dbReference>
<dbReference type="EMBL" id="JANFVX010000002">
    <property type="protein sequence ID" value="MCW0342802.1"/>
    <property type="molecule type" value="Genomic_DNA"/>
</dbReference>
<sequence length="40" mass="4714">MARGNQWSANVQAKKIRPEGLIQYDNRRLHQGLSHLHQFD</sequence>
<evidence type="ECO:0000313" key="2">
    <source>
        <dbReference type="Proteomes" id="UP001208888"/>
    </source>
</evidence>
<accession>A0AAJ1CWG6</accession>
<organism evidence="1 2">
    <name type="scientific">Pantoea ananas</name>
    <name type="common">Erwinia uredovora</name>
    <dbReference type="NCBI Taxonomy" id="553"/>
    <lineage>
        <taxon>Bacteria</taxon>
        <taxon>Pseudomonadati</taxon>
        <taxon>Pseudomonadota</taxon>
        <taxon>Gammaproteobacteria</taxon>
        <taxon>Enterobacterales</taxon>
        <taxon>Erwiniaceae</taxon>
        <taxon>Pantoea</taxon>
    </lineage>
</organism>